<reference evidence="8" key="1">
    <citation type="submission" date="2020-12" db="UniProtKB">
        <authorList>
            <consortium name="WormBaseParasite"/>
        </authorList>
    </citation>
    <scope>IDENTIFICATION</scope>
    <source>
        <strain evidence="8">MHco3</strain>
    </source>
</reference>
<dbReference type="InterPro" id="IPR056536">
    <property type="entry name" value="TPR_NUP160_C"/>
</dbReference>
<evidence type="ECO:0000256" key="3">
    <source>
        <dbReference type="ARBA" id="ARBA00023242"/>
    </source>
</evidence>
<keyword evidence="7" id="KW-1185">Reference proteome</keyword>
<evidence type="ECO:0000256" key="1">
    <source>
        <dbReference type="ARBA" id="ARBA00004123"/>
    </source>
</evidence>
<evidence type="ECO:0000259" key="6">
    <source>
        <dbReference type="Pfam" id="PF23354"/>
    </source>
</evidence>
<feature type="domain" description="NUP160 C-terminal TPR" evidence="5">
    <location>
        <begin position="1106"/>
        <end position="1292"/>
    </location>
</feature>
<dbReference type="OMA" id="YAYLLIM"/>
<feature type="domain" description="Nucleoporin Nup120/160 beta-propeller" evidence="4">
    <location>
        <begin position="56"/>
        <end position="519"/>
    </location>
</feature>
<sequence length="1308" mass="146782">MDFMYDTEVVFTESFAAKPVRTLVVNTNAPLHSINTNIDPSSGVCTFPSDSQFPDRFILWRAIGQKLFLEERSLCRTIVDGTMCLDFSRTPILPGTSIALFDQNVLCIVVPTQSTVHRFYARLIYDPTEMINREVPSIFTQIIEKEFLVDNHTLYQLTTNGHAFRSSVIHQPDLSRIAYCMTEGQLVVVTMYANMYDKVEEVTFREYGFMKRLLGEASSSGVADVSGLDKEEGDSSSSENMFYAVYRDGTLRAWNAETQRVHYIDVCKLDSTTGVDQECLRSLRVKAYQIESAVVLVVAIATSKNTKFHFLSDQRGKIAHLFTVDSDNGETLLDFGLLYKNAGCRSLWALWNSMSTTNEYFVEHIDIEISPSHRGTWRKVNTSSLPDPISDTMTVLELKESVFNMDSHPFDIVSRSVQIACKGTRCEYKHGDWAALMSHVDSYLRSPEFDSIYTQRGSRTLKSSSSDSQSDAEHRFFMSLARTCDQLEVASRGPLGLFLLDMTGAVLTGVIQQDRFSVILSGESKLIDEMESDTSGDMKKILTVAIDRAAAKEEDGMVADENEIINGPAHRCKTMRAELIAKKWSSIMDIFLKDVICSDPSRSPTFTEATNMFNGSFVCGLISSTLRHVVHQRLKIAKNLLAVIQLYEAGIARFEYHFFDIPNLEDELGEFISLYSLFNTQLSLRLSRDNAQASLCSWFMAGDGVDLICETAQIGDPDENSSLPHFNEFLSSVVKASLQILSPKSTHALLARSLANHDRYLALMQLCNTYETYKSEDLRPVVTFYKAIAFSGLGKPLKAMAAFNAAARGVTDCNEALLLALSSFEKKAEEINLGDYYVVALRYLNNHRHSEEVIEMARSAIALLPPGHKCTSTIYATLFNHLINQGNWCDALLSIIQNTDPEVKRMALGELIKRMLHANDWQSIVDLNYGKLEDEVERTLLTSARAQEATVPHHLFKLVFSFYMKRNDFEGAARAQYEYAFVLRTQAEQTPELLRKRRDALAVASTLLDLLPENDRFISFPSEFQLPKEPEEESEPESPHEITQEMIDVTLRDVIADELNMAAPSAASIQRRMFILTAEKLCEECVIANARVALLVTGEVPPCDPKEIVDKLIAIKNYDVAFDVCRHCDVSVCDLLCAVTLDSLSIDANPPDILPSWVQANQRRSEKIGPSNHWSVVRGLLAAAERLWPNDSRPLRAITRTFLAHGIPVPCWLDAEYAERDVGGYLRCLIEYGAISQGLNVAANCVDQETKKVKSTDSSVWLPLTAISDLISLGAKQKEDKLLSCLNEKLRTHFMRVEGFEKVAQLSH</sequence>
<protein>
    <submittedName>
        <fullName evidence="8">DUF2415 domain-containing protein</fullName>
    </submittedName>
</protein>
<dbReference type="PANTHER" id="PTHR21286:SF0">
    <property type="entry name" value="NUCLEAR PORE COMPLEX PROTEIN NUP160"/>
    <property type="match status" value="1"/>
</dbReference>
<dbReference type="InterPro" id="IPR059141">
    <property type="entry name" value="Beta-prop_Nup120_160"/>
</dbReference>
<evidence type="ECO:0000313" key="8">
    <source>
        <dbReference type="WBParaSite" id="HCON_00023920-00001"/>
    </source>
</evidence>
<dbReference type="Pfam" id="PF11715">
    <property type="entry name" value="Beta-prop_Nup120_160"/>
    <property type="match status" value="1"/>
</dbReference>
<dbReference type="GO" id="GO:0017056">
    <property type="term" value="F:structural constituent of nuclear pore"/>
    <property type="evidence" value="ECO:0007669"/>
    <property type="project" value="TreeGrafter"/>
</dbReference>
<name>A0A7I4XYH9_HAECO</name>
<evidence type="ECO:0000313" key="7">
    <source>
        <dbReference type="Proteomes" id="UP000025227"/>
    </source>
</evidence>
<dbReference type="Pfam" id="PF23347">
    <property type="entry name" value="TPR_Nup160_C"/>
    <property type="match status" value="1"/>
</dbReference>
<feature type="domain" description="NUP160 middle TPR" evidence="6">
    <location>
        <begin position="743"/>
        <end position="1010"/>
    </location>
</feature>
<evidence type="ECO:0000256" key="2">
    <source>
        <dbReference type="ARBA" id="ARBA00022448"/>
    </source>
</evidence>
<proteinExistence type="predicted"/>
<dbReference type="PANTHER" id="PTHR21286">
    <property type="entry name" value="NUCLEAR PORE COMPLEX PROTEIN NUP160"/>
    <property type="match status" value="1"/>
</dbReference>
<evidence type="ECO:0000259" key="4">
    <source>
        <dbReference type="Pfam" id="PF11715"/>
    </source>
</evidence>
<dbReference type="Pfam" id="PF23386">
    <property type="entry name" value="NPP-6_helical"/>
    <property type="match status" value="1"/>
</dbReference>
<dbReference type="Pfam" id="PF23354">
    <property type="entry name" value="TPR_NUP160_120_M"/>
    <property type="match status" value="1"/>
</dbReference>
<dbReference type="GO" id="GO:0005643">
    <property type="term" value="C:nuclear pore"/>
    <property type="evidence" value="ECO:0007669"/>
    <property type="project" value="TreeGrafter"/>
</dbReference>
<accession>A0A7I4XYH9</accession>
<dbReference type="InterPro" id="IPR056535">
    <property type="entry name" value="TPR_NUP160_M"/>
</dbReference>
<dbReference type="Proteomes" id="UP000025227">
    <property type="component" value="Unplaced"/>
</dbReference>
<comment type="subcellular location">
    <subcellularLocation>
        <location evidence="1">Nucleus</location>
    </subcellularLocation>
</comment>
<evidence type="ECO:0000259" key="5">
    <source>
        <dbReference type="Pfam" id="PF23347"/>
    </source>
</evidence>
<keyword evidence="2" id="KW-0813">Transport</keyword>
<dbReference type="WBParaSite" id="HCON_00023920-00001">
    <property type="protein sequence ID" value="HCON_00023920-00001"/>
    <property type="gene ID" value="HCON_00023920"/>
</dbReference>
<dbReference type="OrthoDB" id="5792595at2759"/>
<keyword evidence="3" id="KW-0539">Nucleus</keyword>
<dbReference type="InterPro" id="IPR021717">
    <property type="entry name" value="Nucleoporin_Nup160"/>
</dbReference>
<organism evidence="7 8">
    <name type="scientific">Haemonchus contortus</name>
    <name type="common">Barber pole worm</name>
    <dbReference type="NCBI Taxonomy" id="6289"/>
    <lineage>
        <taxon>Eukaryota</taxon>
        <taxon>Metazoa</taxon>
        <taxon>Ecdysozoa</taxon>
        <taxon>Nematoda</taxon>
        <taxon>Chromadorea</taxon>
        <taxon>Rhabditida</taxon>
        <taxon>Rhabditina</taxon>
        <taxon>Rhabditomorpha</taxon>
        <taxon>Strongyloidea</taxon>
        <taxon>Trichostrongylidae</taxon>
        <taxon>Haemonchus</taxon>
    </lineage>
</organism>